<dbReference type="GO" id="GO:0003700">
    <property type="term" value="F:DNA-binding transcription factor activity"/>
    <property type="evidence" value="ECO:0007669"/>
    <property type="project" value="InterPro"/>
</dbReference>
<organism evidence="5 6">
    <name type="scientific">Rhizobium jaguaris</name>
    <dbReference type="NCBI Taxonomy" id="1312183"/>
    <lineage>
        <taxon>Bacteria</taxon>
        <taxon>Pseudomonadati</taxon>
        <taxon>Pseudomonadota</taxon>
        <taxon>Alphaproteobacteria</taxon>
        <taxon>Hyphomicrobiales</taxon>
        <taxon>Rhizobiaceae</taxon>
        <taxon>Rhizobium/Agrobacterium group</taxon>
        <taxon>Rhizobium</taxon>
    </lineage>
</organism>
<dbReference type="InterPro" id="IPR050204">
    <property type="entry name" value="AraC_XylS_family_regulators"/>
</dbReference>
<dbReference type="InterPro" id="IPR018060">
    <property type="entry name" value="HTH_AraC"/>
</dbReference>
<accession>A0A387FUZ9</accession>
<dbReference type="KEGG" id="rjg:CCGE525_25695"/>
<dbReference type="SMART" id="SM00342">
    <property type="entry name" value="HTH_ARAC"/>
    <property type="match status" value="1"/>
</dbReference>
<keyword evidence="2" id="KW-0238">DNA-binding</keyword>
<geneLocation type="plasmid" evidence="6">
    <name>prccge525c</name>
</geneLocation>
<keyword evidence="5" id="KW-0614">Plasmid</keyword>
<dbReference type="PRINTS" id="PR00032">
    <property type="entry name" value="HTHARAC"/>
</dbReference>
<dbReference type="Pfam" id="PF12852">
    <property type="entry name" value="Cupin_6"/>
    <property type="match status" value="1"/>
</dbReference>
<evidence type="ECO:0000256" key="1">
    <source>
        <dbReference type="ARBA" id="ARBA00023015"/>
    </source>
</evidence>
<sequence>MACEPLWRISRADLDKLMGTIEVESARLSECRFAAGARLGIERVDRPTIHYGLTGSGKIIVDGEVAIELVPHMLVVTPPNKSIEIVANGSSFGCPGPVAGGIQKSTFVPGSVTRYEIGEGEPSFSLVCGCFRAVYGPGLGLFASLASPVVETFDAYDQLDQVMSYAMAELTAREIGRGPMASALFKLVLLTLLRRSLTSSNAWVERFSLLNDPPIARAFAEMASSPAADFSVQTLCRSVGLSRSAFMARFTAAFGESAMSVLRRLRMRHAASLLAANALSVEQVALQAGYQSRSSFTRTFRQHYGTDPSDYRSEAKNAS</sequence>
<dbReference type="SUPFAM" id="SSF46689">
    <property type="entry name" value="Homeodomain-like"/>
    <property type="match status" value="2"/>
</dbReference>
<name>A0A387FUZ9_9HYPH</name>
<keyword evidence="3" id="KW-0804">Transcription</keyword>
<dbReference type="Gene3D" id="1.10.10.60">
    <property type="entry name" value="Homeodomain-like"/>
    <property type="match status" value="2"/>
</dbReference>
<dbReference type="PROSITE" id="PS01124">
    <property type="entry name" value="HTH_ARAC_FAMILY_2"/>
    <property type="match status" value="1"/>
</dbReference>
<dbReference type="InterPro" id="IPR009057">
    <property type="entry name" value="Homeodomain-like_sf"/>
</dbReference>
<keyword evidence="1" id="KW-0805">Transcription regulation</keyword>
<dbReference type="OrthoDB" id="9783876at2"/>
<reference evidence="5 6" key="1">
    <citation type="submission" date="2018-10" db="EMBL/GenBank/DDBJ databases">
        <title>Rhizobium etli, R. leguminosarum and a new Rhizobium genospecies from Phaseolus dumosus.</title>
        <authorList>
            <person name="Ramirez-Puebla S.T."/>
            <person name="Rogel-Hernandez M.A."/>
            <person name="Guerrero G."/>
            <person name="Ormeno-Orrillo E."/>
            <person name="Martinez-Romero J.C."/>
            <person name="Negrete-Yankelevich S."/>
            <person name="Martinez-Romero E."/>
        </authorList>
    </citation>
    <scope>NUCLEOTIDE SEQUENCE [LARGE SCALE GENOMIC DNA]</scope>
    <source>
        <strain evidence="5 6">CCGE525</strain>
        <plasmid evidence="6">prccge525c</plasmid>
    </source>
</reference>
<evidence type="ECO:0000256" key="3">
    <source>
        <dbReference type="ARBA" id="ARBA00023163"/>
    </source>
</evidence>
<proteinExistence type="predicted"/>
<dbReference type="AlphaFoldDB" id="A0A387FUZ9"/>
<feature type="domain" description="HTH araC/xylS-type" evidence="4">
    <location>
        <begin position="216"/>
        <end position="314"/>
    </location>
</feature>
<dbReference type="Pfam" id="PF12833">
    <property type="entry name" value="HTH_18"/>
    <property type="match status" value="1"/>
</dbReference>
<dbReference type="PANTHER" id="PTHR46796:SF13">
    <property type="entry name" value="HTH-TYPE TRANSCRIPTIONAL ACTIVATOR RHAS"/>
    <property type="match status" value="1"/>
</dbReference>
<keyword evidence="6" id="KW-1185">Reference proteome</keyword>
<dbReference type="Proteomes" id="UP000282195">
    <property type="component" value="Plasmid pRCCGE525c"/>
</dbReference>
<protein>
    <submittedName>
        <fullName evidence="5">AraC family transcriptional regulator</fullName>
    </submittedName>
</protein>
<evidence type="ECO:0000256" key="2">
    <source>
        <dbReference type="ARBA" id="ARBA00023125"/>
    </source>
</evidence>
<dbReference type="EMBL" id="CP032695">
    <property type="protein sequence ID" value="AYG62223.1"/>
    <property type="molecule type" value="Genomic_DNA"/>
</dbReference>
<gene>
    <name evidence="5" type="ORF">CCGE525_25695</name>
</gene>
<evidence type="ECO:0000313" key="6">
    <source>
        <dbReference type="Proteomes" id="UP000282195"/>
    </source>
</evidence>
<dbReference type="PANTHER" id="PTHR46796">
    <property type="entry name" value="HTH-TYPE TRANSCRIPTIONAL ACTIVATOR RHAS-RELATED"/>
    <property type="match status" value="1"/>
</dbReference>
<dbReference type="InterPro" id="IPR032783">
    <property type="entry name" value="AraC_lig"/>
</dbReference>
<dbReference type="GO" id="GO:0043565">
    <property type="term" value="F:sequence-specific DNA binding"/>
    <property type="evidence" value="ECO:0007669"/>
    <property type="project" value="InterPro"/>
</dbReference>
<dbReference type="RefSeq" id="WP_120707156.1">
    <property type="nucleotide sequence ID" value="NZ_CP032695.1"/>
</dbReference>
<dbReference type="InterPro" id="IPR020449">
    <property type="entry name" value="Tscrpt_reg_AraC-type_HTH"/>
</dbReference>
<evidence type="ECO:0000313" key="5">
    <source>
        <dbReference type="EMBL" id="AYG62223.1"/>
    </source>
</evidence>
<evidence type="ECO:0000259" key="4">
    <source>
        <dbReference type="PROSITE" id="PS01124"/>
    </source>
</evidence>